<comment type="catalytic activity">
    <reaction evidence="1 10">
        <text>[protein]-peptidylproline (omega=180) = [protein]-peptidylproline (omega=0)</text>
        <dbReference type="Rhea" id="RHEA:16237"/>
        <dbReference type="Rhea" id="RHEA-COMP:10747"/>
        <dbReference type="Rhea" id="RHEA-COMP:10748"/>
        <dbReference type="ChEBI" id="CHEBI:83833"/>
        <dbReference type="ChEBI" id="CHEBI:83834"/>
        <dbReference type="EC" id="5.2.1.8"/>
    </reaction>
</comment>
<evidence type="ECO:0000256" key="3">
    <source>
        <dbReference type="ARBA" id="ARBA00011019"/>
    </source>
</evidence>
<keyword evidence="5 10" id="KW-0963">Cytoplasm</keyword>
<dbReference type="SUPFAM" id="SSF140984">
    <property type="entry name" value="PTPA-like"/>
    <property type="match status" value="1"/>
</dbReference>
<organism evidence="12 13">
    <name type="scientific">Drosophila gunungcola</name>
    <name type="common">fruit fly</name>
    <dbReference type="NCBI Taxonomy" id="103775"/>
    <lineage>
        <taxon>Eukaryota</taxon>
        <taxon>Metazoa</taxon>
        <taxon>Ecdysozoa</taxon>
        <taxon>Arthropoda</taxon>
        <taxon>Hexapoda</taxon>
        <taxon>Insecta</taxon>
        <taxon>Pterygota</taxon>
        <taxon>Neoptera</taxon>
        <taxon>Endopterygota</taxon>
        <taxon>Diptera</taxon>
        <taxon>Brachycera</taxon>
        <taxon>Muscomorpha</taxon>
        <taxon>Ephydroidea</taxon>
        <taxon>Drosophilidae</taxon>
        <taxon>Drosophila</taxon>
        <taxon>Sophophora</taxon>
    </lineage>
</organism>
<evidence type="ECO:0000256" key="11">
    <source>
        <dbReference type="SAM" id="MobiDB-lite"/>
    </source>
</evidence>
<comment type="subcellular location">
    <subcellularLocation>
        <location evidence="2 10">Cytoplasm</location>
    </subcellularLocation>
</comment>
<evidence type="ECO:0000256" key="1">
    <source>
        <dbReference type="ARBA" id="ARBA00000971"/>
    </source>
</evidence>
<dbReference type="Pfam" id="PF03095">
    <property type="entry name" value="PTPA"/>
    <property type="match status" value="1"/>
</dbReference>
<evidence type="ECO:0000256" key="5">
    <source>
        <dbReference type="ARBA" id="ARBA00022490"/>
    </source>
</evidence>
<dbReference type="GO" id="GO:0005634">
    <property type="term" value="C:nucleus"/>
    <property type="evidence" value="ECO:0007669"/>
    <property type="project" value="TreeGrafter"/>
</dbReference>
<name>A0A9Q0BQQ7_9MUSC</name>
<comment type="similarity">
    <text evidence="3 10">Belongs to the PTPA-type PPIase family.</text>
</comment>
<sequence>MDDKLAFKVTDATVHILRASELMQNGPVKQVHSIEDVNRWVRSQAYHDTVAYISNTSRAIQGHRMTSDFPVSEQMRQLCEIFDGLEHLLTEHTPRIEDTSTSVPAAQIKGNFYGFWLRDMYQHVFRKLGEVIPAIHCRHINELGQYLRRSFGNAKSLDFGPANELMFLFFLCGLFRAGILLAKDTLAAALMLFDRYVHLVRRMVAIYALQTAKDPVCSIDDFIFMPYLWGAAQLSLEAPFSPLQCEQAKVLESQRQDYMIVELVDFLLRTGGGGQLSQVAFQLWSILSIPTWAQVYMGFERNVVDNLLCSFHTVQHAIFGELMSFESAVSPIQLERARLGSLYIVQHGDNSGGLQEGQPPANILEDNDVPGPVSRYISPYTESFLGFQEPRAEDQSDDDSNDNRLWMLRQIVENNDPNTAQFHPSSQMPNESSTSFANKGL</sequence>
<dbReference type="GO" id="GO:0007052">
    <property type="term" value="P:mitotic spindle organization"/>
    <property type="evidence" value="ECO:0007669"/>
    <property type="project" value="TreeGrafter"/>
</dbReference>
<evidence type="ECO:0000256" key="7">
    <source>
        <dbReference type="ARBA" id="ARBA00023235"/>
    </source>
</evidence>
<dbReference type="OrthoDB" id="7849103at2759"/>
<evidence type="ECO:0000256" key="10">
    <source>
        <dbReference type="RuleBase" id="RU361210"/>
    </source>
</evidence>
<dbReference type="PANTHER" id="PTHR10012:SF0">
    <property type="entry name" value="SERINE_THREONINE-PROTEIN PHOSPHATASE 2A ACTIVATOR"/>
    <property type="match status" value="1"/>
</dbReference>
<reference evidence="12" key="1">
    <citation type="journal article" date="2023" name="Genome Biol. Evol.">
        <title>Long-read-based Genome Assembly of Drosophila gunungcola Reveals Fewer Chemosensory Genes in Flower-breeding Species.</title>
        <authorList>
            <person name="Negi A."/>
            <person name="Liao B.Y."/>
            <person name="Yeh S.D."/>
        </authorList>
    </citation>
    <scope>NUCLEOTIDE SEQUENCE</scope>
    <source>
        <strain evidence="12">Sukarami</strain>
    </source>
</reference>
<comment type="function">
    <text evidence="10">PPIases accelerate the folding of proteins. It catalyzes the cis-trans isomerization of proline imidic peptide bonds in oligopeptides.</text>
</comment>
<evidence type="ECO:0000256" key="6">
    <source>
        <dbReference type="ARBA" id="ARBA00023110"/>
    </source>
</evidence>
<dbReference type="EMBL" id="JAMKOV010000003">
    <property type="protein sequence ID" value="KAI8041107.1"/>
    <property type="molecule type" value="Genomic_DNA"/>
</dbReference>
<accession>A0A9Q0BQQ7</accession>
<dbReference type="GO" id="GO:0005737">
    <property type="term" value="C:cytoplasm"/>
    <property type="evidence" value="ECO:0007669"/>
    <property type="project" value="UniProtKB-SubCell"/>
</dbReference>
<keyword evidence="6 10" id="KW-0697">Rotamase</keyword>
<proteinExistence type="inferred from homology"/>
<gene>
    <name evidence="12" type="ORF">M5D96_005359</name>
</gene>
<feature type="region of interest" description="Disordered" evidence="11">
    <location>
        <begin position="416"/>
        <end position="441"/>
    </location>
</feature>
<evidence type="ECO:0000256" key="8">
    <source>
        <dbReference type="ARBA" id="ARBA00044786"/>
    </source>
</evidence>
<evidence type="ECO:0000313" key="12">
    <source>
        <dbReference type="EMBL" id="KAI8041107.1"/>
    </source>
</evidence>
<dbReference type="InterPro" id="IPR037218">
    <property type="entry name" value="PTPA_sf"/>
</dbReference>
<dbReference type="GO" id="GO:0008160">
    <property type="term" value="F:protein tyrosine phosphatase activator activity"/>
    <property type="evidence" value="ECO:0007669"/>
    <property type="project" value="TreeGrafter"/>
</dbReference>
<dbReference type="AlphaFoldDB" id="A0A9Q0BQQ7"/>
<keyword evidence="13" id="KW-1185">Reference proteome</keyword>
<comment type="caution">
    <text evidence="12">The sequence shown here is derived from an EMBL/GenBank/DDBJ whole genome shotgun (WGS) entry which is preliminary data.</text>
</comment>
<protein>
    <recommendedName>
        <fullName evidence="8 10">Serine/threonine-protein phosphatase 2A activator</fullName>
        <ecNumber evidence="4 10">5.2.1.8</ecNumber>
    </recommendedName>
    <alternativeName>
        <fullName evidence="9 10">Phosphotyrosyl phosphatase activator</fullName>
    </alternativeName>
</protein>
<dbReference type="Proteomes" id="UP001059596">
    <property type="component" value="Unassembled WGS sequence"/>
</dbReference>
<evidence type="ECO:0000256" key="4">
    <source>
        <dbReference type="ARBA" id="ARBA00013194"/>
    </source>
</evidence>
<dbReference type="InterPro" id="IPR004327">
    <property type="entry name" value="Phstyr_phstse_ac"/>
</dbReference>
<evidence type="ECO:0000313" key="13">
    <source>
        <dbReference type="Proteomes" id="UP001059596"/>
    </source>
</evidence>
<dbReference type="PANTHER" id="PTHR10012">
    <property type="entry name" value="SERINE/THREONINE-PROTEIN PHOSPHATASE 2A REGULATORY SUBUNIT B"/>
    <property type="match status" value="1"/>
</dbReference>
<evidence type="ECO:0000256" key="2">
    <source>
        <dbReference type="ARBA" id="ARBA00004496"/>
    </source>
</evidence>
<dbReference type="InterPro" id="IPR043170">
    <property type="entry name" value="PTPA_C_lid"/>
</dbReference>
<dbReference type="GO" id="GO:0003755">
    <property type="term" value="F:peptidyl-prolyl cis-trans isomerase activity"/>
    <property type="evidence" value="ECO:0007669"/>
    <property type="project" value="UniProtKB-KW"/>
</dbReference>
<dbReference type="Gene3D" id="1.20.120.1150">
    <property type="match status" value="1"/>
</dbReference>
<dbReference type="EC" id="5.2.1.8" evidence="4 10"/>
<dbReference type="GO" id="GO:0000159">
    <property type="term" value="C:protein phosphatase type 2A complex"/>
    <property type="evidence" value="ECO:0007669"/>
    <property type="project" value="TreeGrafter"/>
</dbReference>
<evidence type="ECO:0000256" key="9">
    <source>
        <dbReference type="ARBA" id="ARBA00044820"/>
    </source>
</evidence>
<keyword evidence="7 10" id="KW-0413">Isomerase</keyword>